<reference evidence="2" key="1">
    <citation type="journal article" date="2014" name="Front. Microbiol.">
        <title>High frequency of phylogenetically diverse reductive dehalogenase-homologous genes in deep subseafloor sedimentary metagenomes.</title>
        <authorList>
            <person name="Kawai M."/>
            <person name="Futagami T."/>
            <person name="Toyoda A."/>
            <person name="Takaki Y."/>
            <person name="Nishi S."/>
            <person name="Hori S."/>
            <person name="Arai W."/>
            <person name="Tsubouchi T."/>
            <person name="Morono Y."/>
            <person name="Uchiyama I."/>
            <person name="Ito T."/>
            <person name="Fujiyama A."/>
            <person name="Inagaki F."/>
            <person name="Takami H."/>
        </authorList>
    </citation>
    <scope>NUCLEOTIDE SEQUENCE</scope>
    <source>
        <strain evidence="2">Expedition CK06-06</strain>
    </source>
</reference>
<feature type="transmembrane region" description="Helical" evidence="1">
    <location>
        <begin position="49"/>
        <end position="67"/>
    </location>
</feature>
<comment type="caution">
    <text evidence="2">The sequence shown here is derived from an EMBL/GenBank/DDBJ whole genome shotgun (WGS) entry which is preliminary data.</text>
</comment>
<accession>X0U4V1</accession>
<protein>
    <submittedName>
        <fullName evidence="2">Uncharacterized protein</fullName>
    </submittedName>
</protein>
<proteinExistence type="predicted"/>
<keyword evidence="1" id="KW-1133">Transmembrane helix</keyword>
<feature type="transmembrane region" description="Helical" evidence="1">
    <location>
        <begin position="18"/>
        <end position="37"/>
    </location>
</feature>
<organism evidence="2">
    <name type="scientific">marine sediment metagenome</name>
    <dbReference type="NCBI Taxonomy" id="412755"/>
    <lineage>
        <taxon>unclassified sequences</taxon>
        <taxon>metagenomes</taxon>
        <taxon>ecological metagenomes</taxon>
    </lineage>
</organism>
<dbReference type="EMBL" id="BARS01023790">
    <property type="protein sequence ID" value="GAG00794.1"/>
    <property type="molecule type" value="Genomic_DNA"/>
</dbReference>
<keyword evidence="1" id="KW-0812">Transmembrane</keyword>
<keyword evidence="1" id="KW-0472">Membrane</keyword>
<sequence>MRQGIDVSLGVALDTERLFLVAGGAFGPAGTDFYCMFELKPRRMHAGQKVVALVAFLAVVACVAHPARYPVIQAGIIPVLPDPERRYVV</sequence>
<gene>
    <name evidence="2" type="ORF">S01H1_37856</name>
</gene>
<evidence type="ECO:0000256" key="1">
    <source>
        <dbReference type="SAM" id="Phobius"/>
    </source>
</evidence>
<evidence type="ECO:0000313" key="2">
    <source>
        <dbReference type="EMBL" id="GAG00794.1"/>
    </source>
</evidence>
<name>X0U4V1_9ZZZZ</name>
<dbReference type="AlphaFoldDB" id="X0U4V1"/>